<dbReference type="PANTHER" id="PTHR32440">
    <property type="entry name" value="PHOSPHATASE DCR2-RELATED-RELATED"/>
    <property type="match status" value="1"/>
</dbReference>
<dbReference type="InterPro" id="IPR011230">
    <property type="entry name" value="PAP14/16/28/29"/>
</dbReference>
<evidence type="ECO:0000259" key="1">
    <source>
        <dbReference type="Pfam" id="PF00149"/>
    </source>
</evidence>
<sequence>MKKLKFNENGQFKIVQFTDLHVGAYPFVEEDLQTLKLMEKTILEEKPDLVVVTGDLIWSEGVKDPLKSYEVVLDVLNKTGIPFAIVHGNHDTEENITRSDLLKMEETIEQALSKDGEDIKGRNNYSIPIYTSSEETVGSVLYMLDSGAHDLYEIGTYEWILPEQVSWFLREAKTYHEDSSNKIPSLSFFHIPLPEYKNINLSNETVGVKNEEICSPELNSGFYTALFEQGDVMATFVGHDHDNDFCGNYHGISLGYGRVSGFNCYGELTRGARIITLSEQKYSFQTYLKLSNGEETNHYTHHESTRKEVIS</sequence>
<name>A0ABS7UQK1_9BACI</name>
<feature type="domain" description="Calcineurin-like phosphoesterase" evidence="1">
    <location>
        <begin position="12"/>
        <end position="242"/>
    </location>
</feature>
<dbReference type="PIRSF" id="PIRSF030250">
    <property type="entry name" value="Ptase_At2g46880"/>
    <property type="match status" value="1"/>
</dbReference>
<dbReference type="InterPro" id="IPR004843">
    <property type="entry name" value="Calcineurin-like_PHP"/>
</dbReference>
<comment type="caution">
    <text evidence="2">The sequence shown here is derived from an EMBL/GenBank/DDBJ whole genome shotgun (WGS) entry which is preliminary data.</text>
</comment>
<dbReference type="RefSeq" id="WP_224138826.1">
    <property type="nucleotide sequence ID" value="NZ_JAIQUM010000017.1"/>
</dbReference>
<protein>
    <submittedName>
        <fullName evidence="2">Metallophosphoesterase family protein</fullName>
    </submittedName>
</protein>
<proteinExistence type="predicted"/>
<dbReference type="Pfam" id="PF00149">
    <property type="entry name" value="Metallophos"/>
    <property type="match status" value="1"/>
</dbReference>
<dbReference type="PANTHER" id="PTHR32440:SF11">
    <property type="entry name" value="METALLOPHOSPHOESTERASE DOMAIN-CONTAINING PROTEIN"/>
    <property type="match status" value="1"/>
</dbReference>
<evidence type="ECO:0000313" key="3">
    <source>
        <dbReference type="Proteomes" id="UP001165287"/>
    </source>
</evidence>
<accession>A0ABS7UQK1</accession>
<dbReference type="CDD" id="cd07383">
    <property type="entry name" value="MPP_Dcr2"/>
    <property type="match status" value="1"/>
</dbReference>
<keyword evidence="3" id="KW-1185">Reference proteome</keyword>
<gene>
    <name evidence="2" type="ORF">K9V48_10025</name>
</gene>
<dbReference type="InterPro" id="IPR029052">
    <property type="entry name" value="Metallo-depent_PP-like"/>
</dbReference>
<dbReference type="EMBL" id="JAIQUM010000017">
    <property type="protein sequence ID" value="MBZ5750578.1"/>
    <property type="molecule type" value="Genomic_DNA"/>
</dbReference>
<organism evidence="2 3">
    <name type="scientific">Metabacillus rhizolycopersici</name>
    <dbReference type="NCBI Taxonomy" id="2875709"/>
    <lineage>
        <taxon>Bacteria</taxon>
        <taxon>Bacillati</taxon>
        <taxon>Bacillota</taxon>
        <taxon>Bacilli</taxon>
        <taxon>Bacillales</taxon>
        <taxon>Bacillaceae</taxon>
        <taxon>Metabacillus</taxon>
    </lineage>
</organism>
<dbReference type="Proteomes" id="UP001165287">
    <property type="component" value="Unassembled WGS sequence"/>
</dbReference>
<evidence type="ECO:0000313" key="2">
    <source>
        <dbReference type="EMBL" id="MBZ5750578.1"/>
    </source>
</evidence>
<dbReference type="SUPFAM" id="SSF56300">
    <property type="entry name" value="Metallo-dependent phosphatases"/>
    <property type="match status" value="1"/>
</dbReference>
<reference evidence="2" key="1">
    <citation type="submission" date="2024-05" db="EMBL/GenBank/DDBJ databases">
        <title>Metabacillus sp. nov., isolated from the rhizosphere soil of tomato plants.</title>
        <authorList>
            <person name="Ma R."/>
        </authorList>
    </citation>
    <scope>NUCLEOTIDE SEQUENCE</scope>
    <source>
        <strain evidence="2">DBTR6</strain>
    </source>
</reference>
<dbReference type="Gene3D" id="3.60.21.10">
    <property type="match status" value="1"/>
</dbReference>